<evidence type="ECO:0000313" key="4">
    <source>
        <dbReference type="EMBL" id="CAI3997681.1"/>
    </source>
</evidence>
<keyword evidence="1" id="KW-0464">Manganese</keyword>
<comment type="cofactor">
    <cofactor evidence="1">
        <name>Mg(2+)</name>
        <dbReference type="ChEBI" id="CHEBI:18420"/>
    </cofactor>
</comment>
<keyword evidence="1" id="KW-0460">Magnesium</keyword>
<keyword evidence="6" id="KW-1185">Reference proteome</keyword>
<evidence type="ECO:0000313" key="5">
    <source>
        <dbReference type="EMBL" id="CAL4784993.1"/>
    </source>
</evidence>
<keyword evidence="1" id="KW-0479">Metal-binding</keyword>
<reference evidence="5 6" key="2">
    <citation type="submission" date="2024-05" db="EMBL/GenBank/DDBJ databases">
        <authorList>
            <person name="Chen Y."/>
            <person name="Shah S."/>
            <person name="Dougan E. K."/>
            <person name="Thang M."/>
            <person name="Chan C."/>
        </authorList>
    </citation>
    <scope>NUCLEOTIDE SEQUENCE [LARGE SCALE GENOMIC DNA]</scope>
</reference>
<comment type="catalytic activity">
    <reaction evidence="1">
        <text>O-phospho-L-seryl-[protein] + H2O = L-seryl-[protein] + phosphate</text>
        <dbReference type="Rhea" id="RHEA:20629"/>
        <dbReference type="Rhea" id="RHEA-COMP:9863"/>
        <dbReference type="Rhea" id="RHEA-COMP:11604"/>
        <dbReference type="ChEBI" id="CHEBI:15377"/>
        <dbReference type="ChEBI" id="CHEBI:29999"/>
        <dbReference type="ChEBI" id="CHEBI:43474"/>
        <dbReference type="ChEBI" id="CHEBI:83421"/>
        <dbReference type="EC" id="3.1.3.16"/>
    </reaction>
</comment>
<dbReference type="GO" id="GO:0004722">
    <property type="term" value="F:protein serine/threonine phosphatase activity"/>
    <property type="evidence" value="ECO:0007669"/>
    <property type="project" value="UniProtKB-EC"/>
</dbReference>
<dbReference type="SMART" id="SM00331">
    <property type="entry name" value="PP2C_SIG"/>
    <property type="match status" value="1"/>
</dbReference>
<dbReference type="EC" id="3.1.3.16" evidence="1"/>
<comment type="similarity">
    <text evidence="1">Belongs to the PP2C family.</text>
</comment>
<dbReference type="PANTHER" id="PTHR12320:SF1">
    <property type="entry name" value="PROTEIN PHOSPHATASE PTC7 HOMOLOG"/>
    <property type="match status" value="1"/>
</dbReference>
<dbReference type="PANTHER" id="PTHR12320">
    <property type="entry name" value="PROTEIN PHOSPHATASE 2C"/>
    <property type="match status" value="1"/>
</dbReference>
<comment type="cofactor">
    <cofactor evidence="1">
        <name>Mn(2+)</name>
        <dbReference type="ChEBI" id="CHEBI:29035"/>
    </cofactor>
</comment>
<dbReference type="PROSITE" id="PS51746">
    <property type="entry name" value="PPM_2"/>
    <property type="match status" value="1"/>
</dbReference>
<dbReference type="AlphaFoldDB" id="A0A9P1CUK0"/>
<organism evidence="4">
    <name type="scientific">Cladocopium goreaui</name>
    <dbReference type="NCBI Taxonomy" id="2562237"/>
    <lineage>
        <taxon>Eukaryota</taxon>
        <taxon>Sar</taxon>
        <taxon>Alveolata</taxon>
        <taxon>Dinophyceae</taxon>
        <taxon>Suessiales</taxon>
        <taxon>Symbiodiniaceae</taxon>
        <taxon>Cladocopium</taxon>
    </lineage>
</organism>
<dbReference type="SUPFAM" id="SSF81606">
    <property type="entry name" value="PP2C-like"/>
    <property type="match status" value="1"/>
</dbReference>
<dbReference type="SMART" id="SM00332">
    <property type="entry name" value="PP2Cc"/>
    <property type="match status" value="1"/>
</dbReference>
<keyword evidence="1" id="KW-0378">Hydrolase</keyword>
<comment type="catalytic activity">
    <reaction evidence="1">
        <text>O-phospho-L-threonyl-[protein] + H2O = L-threonyl-[protein] + phosphate</text>
        <dbReference type="Rhea" id="RHEA:47004"/>
        <dbReference type="Rhea" id="RHEA-COMP:11060"/>
        <dbReference type="Rhea" id="RHEA-COMP:11605"/>
        <dbReference type="ChEBI" id="CHEBI:15377"/>
        <dbReference type="ChEBI" id="CHEBI:30013"/>
        <dbReference type="ChEBI" id="CHEBI:43474"/>
        <dbReference type="ChEBI" id="CHEBI:61977"/>
        <dbReference type="EC" id="3.1.3.16"/>
    </reaction>
</comment>
<keyword evidence="1" id="KW-0904">Protein phosphatase</keyword>
<dbReference type="InterPro" id="IPR039123">
    <property type="entry name" value="PPTC7"/>
</dbReference>
<dbReference type="Proteomes" id="UP001152797">
    <property type="component" value="Unassembled WGS sequence"/>
</dbReference>
<dbReference type="GO" id="GO:0046872">
    <property type="term" value="F:metal ion binding"/>
    <property type="evidence" value="ECO:0007669"/>
    <property type="project" value="UniProtKB-UniRule"/>
</dbReference>
<evidence type="ECO:0000313" key="6">
    <source>
        <dbReference type="Proteomes" id="UP001152797"/>
    </source>
</evidence>
<dbReference type="EMBL" id="CAMXCT030002369">
    <property type="protein sequence ID" value="CAL4784993.1"/>
    <property type="molecule type" value="Genomic_DNA"/>
</dbReference>
<dbReference type="OrthoDB" id="60843at2759"/>
<sequence length="597" mass="64983">MAMASSSIDEDGAKKLASFFGRMASKKGGKFEGHASVMLKRLRRRMPFAFGEEAEAKTDKEVENSPVSDGTTSTSTLNLGEMPDSTGTNENGAVVPRKGQTVWCRGITCDAPMREVINKEDTIKGIQETRRMSSPEPPLWRPLMIRETSRDKGLLLCDVEAKKRVEHVISTSACSTAWMPGLSEGGSSIGQISDPDEEEEAPAGVPVEAPAALAEVPADSAPAEAPKDLERSLSERQMLVREKRWSTDYLHRLSTSLDTIDPGMEKLMRIWPQDVSELLQRSVDAVLFPTAKAPSTEKLIFQNGAFSIPHPEKATPGGADSYFAAEHGLSLGVADGVGEWEWRFGINARAFADELMNGCQDHLKDKTDMELDSSRGGPSQHALQALQNGFRATKSFGSSTGLVAVLNRSGHLGVANLGDSALLLLRRKEVDPMSGFQCLARTREQQHAFNCPYQLSLLPQPEDFPALLEEGKEKLVRAMERRPKSKTDCPYDADLFDLHVQEGDLLVLGTDGVFDNLYVDEICELAGAAVGPLEADACHITEAAQIAQAVAKAAFHRSLDRLAKSPFSEHARQAGLYHTGGKMDDITCVCAWILSQS</sequence>
<dbReference type="InterPro" id="IPR001932">
    <property type="entry name" value="PPM-type_phosphatase-like_dom"/>
</dbReference>
<name>A0A9P1CUK0_9DINO</name>
<proteinExistence type="inferred from homology"/>
<evidence type="ECO:0000256" key="1">
    <source>
        <dbReference type="RuleBase" id="RU366020"/>
    </source>
</evidence>
<feature type="domain" description="PPM-type phosphatase" evidence="3">
    <location>
        <begin position="302"/>
        <end position="593"/>
    </location>
</feature>
<gene>
    <name evidence="4" type="ORF">C1SCF055_LOCUS24040</name>
</gene>
<feature type="region of interest" description="Disordered" evidence="2">
    <location>
        <begin position="50"/>
        <end position="94"/>
    </location>
</feature>
<dbReference type="EMBL" id="CAMXCT010002369">
    <property type="protein sequence ID" value="CAI3997681.1"/>
    <property type="molecule type" value="Genomic_DNA"/>
</dbReference>
<dbReference type="EMBL" id="CAMXCT020002369">
    <property type="protein sequence ID" value="CAL1151056.1"/>
    <property type="molecule type" value="Genomic_DNA"/>
</dbReference>
<dbReference type="Gene3D" id="3.60.40.10">
    <property type="entry name" value="PPM-type phosphatase domain"/>
    <property type="match status" value="1"/>
</dbReference>
<feature type="region of interest" description="Disordered" evidence="2">
    <location>
        <begin position="184"/>
        <end position="204"/>
    </location>
</feature>
<dbReference type="InterPro" id="IPR036457">
    <property type="entry name" value="PPM-type-like_dom_sf"/>
</dbReference>
<comment type="caution">
    <text evidence="4">The sequence shown here is derived from an EMBL/GenBank/DDBJ whole genome shotgun (WGS) entry which is preliminary data.</text>
</comment>
<evidence type="ECO:0000259" key="3">
    <source>
        <dbReference type="PROSITE" id="PS51746"/>
    </source>
</evidence>
<evidence type="ECO:0000256" key="2">
    <source>
        <dbReference type="SAM" id="MobiDB-lite"/>
    </source>
</evidence>
<protein>
    <recommendedName>
        <fullName evidence="1">Protein phosphatase</fullName>
        <ecNumber evidence="1">3.1.3.16</ecNumber>
    </recommendedName>
</protein>
<feature type="compositionally biased region" description="Basic and acidic residues" evidence="2">
    <location>
        <begin position="54"/>
        <end position="63"/>
    </location>
</feature>
<accession>A0A9P1CUK0</accession>
<feature type="compositionally biased region" description="Polar residues" evidence="2">
    <location>
        <begin position="65"/>
        <end position="78"/>
    </location>
</feature>
<reference evidence="4" key="1">
    <citation type="submission" date="2022-10" db="EMBL/GenBank/DDBJ databases">
        <authorList>
            <person name="Chen Y."/>
            <person name="Dougan E. K."/>
            <person name="Chan C."/>
            <person name="Rhodes N."/>
            <person name="Thang M."/>
        </authorList>
    </citation>
    <scope>NUCLEOTIDE SEQUENCE</scope>
</reference>